<protein>
    <submittedName>
        <fullName evidence="1">L,D-transpeptidase catalytic domain</fullName>
    </submittedName>
</protein>
<accession>A0A1T5P8Q8</accession>
<sequence length="231" mass="25712">MHPQFFADAYGKCFALHLTNMIRFKAWRILLLPALFFAACKENNTTTSPTIPALPVLPGPVMASDEARLHEKAKALQQYAVKHGYNTRYAFLIDFSVFSGGKRFICYDLLHHKIKSAGLVAHGQGPDFRAEKVVFSNVSGSRCSSRGKYRIGGKYSGRFGTAYKLYGLDSSNSRAFDRFVVLHSHACVPAAAQEQGICRSDGCPTLNPAYFATLQPYIDTSSRPLLLWIYE</sequence>
<name>A0A1T5P8Q8_9BACT</name>
<reference evidence="1 2" key="1">
    <citation type="submission" date="2017-02" db="EMBL/GenBank/DDBJ databases">
        <authorList>
            <person name="Peterson S.W."/>
        </authorList>
    </citation>
    <scope>NUCLEOTIDE SEQUENCE [LARGE SCALE GENOMIC DNA]</scope>
    <source>
        <strain evidence="1 2">DSM 18108</strain>
    </source>
</reference>
<proteinExistence type="predicted"/>
<evidence type="ECO:0000313" key="1">
    <source>
        <dbReference type="EMBL" id="SKD08953.1"/>
    </source>
</evidence>
<dbReference type="Proteomes" id="UP000190166">
    <property type="component" value="Unassembled WGS sequence"/>
</dbReference>
<dbReference type="AlphaFoldDB" id="A0A1T5P8Q8"/>
<evidence type="ECO:0000313" key="2">
    <source>
        <dbReference type="Proteomes" id="UP000190166"/>
    </source>
</evidence>
<dbReference type="PANTHER" id="PTHR38477">
    <property type="entry name" value="HYPOTHETICAL EXPORTED PROTEIN"/>
    <property type="match status" value="1"/>
</dbReference>
<dbReference type="EMBL" id="FUZZ01000004">
    <property type="protein sequence ID" value="SKD08953.1"/>
    <property type="molecule type" value="Genomic_DNA"/>
</dbReference>
<dbReference type="STRING" id="393003.SAMN05660461_4830"/>
<dbReference type="InterPro" id="IPR032676">
    <property type="entry name" value="YkuD_2"/>
</dbReference>
<gene>
    <name evidence="1" type="ORF">SAMN05660461_4830</name>
</gene>
<dbReference type="Pfam" id="PF13645">
    <property type="entry name" value="YkuD_2"/>
    <property type="match status" value="1"/>
</dbReference>
<keyword evidence="2" id="KW-1185">Reference proteome</keyword>
<dbReference type="PANTHER" id="PTHR38477:SF1">
    <property type="entry name" value="MUREIN L,D-TRANSPEPTIDASE CATALYTIC DOMAIN FAMILY PROTEIN"/>
    <property type="match status" value="1"/>
</dbReference>
<organism evidence="1 2">
    <name type="scientific">Chitinophaga ginsengisegetis</name>
    <dbReference type="NCBI Taxonomy" id="393003"/>
    <lineage>
        <taxon>Bacteria</taxon>
        <taxon>Pseudomonadati</taxon>
        <taxon>Bacteroidota</taxon>
        <taxon>Chitinophagia</taxon>
        <taxon>Chitinophagales</taxon>
        <taxon>Chitinophagaceae</taxon>
        <taxon>Chitinophaga</taxon>
    </lineage>
</organism>